<protein>
    <submittedName>
        <fullName evidence="10 11">rRNA-processing protein UTP23 homolog</fullName>
    </submittedName>
</protein>
<dbReference type="RefSeq" id="XP_012937730.1">
    <property type="nucleotide sequence ID" value="XM_013082276.2"/>
</dbReference>
<keyword evidence="2" id="KW-0690">Ribosome biogenesis</keyword>
<evidence type="ECO:0000256" key="7">
    <source>
        <dbReference type="SAM" id="MobiDB-lite"/>
    </source>
</evidence>
<dbReference type="Pfam" id="PF24779">
    <property type="entry name" value="UTP23_sensor"/>
    <property type="match status" value="1"/>
</dbReference>
<evidence type="ECO:0000256" key="6">
    <source>
        <dbReference type="ARBA" id="ARBA00038503"/>
    </source>
</evidence>
<dbReference type="Gene3D" id="3.40.50.1010">
    <property type="entry name" value="5'-nuclease"/>
    <property type="match status" value="1"/>
</dbReference>
<feature type="domain" description="UTP23 sensor motif region" evidence="8">
    <location>
        <begin position="189"/>
        <end position="208"/>
    </location>
</feature>
<organism evidence="9 11">
    <name type="scientific">Aplysia californica</name>
    <name type="common">California sea hare</name>
    <dbReference type="NCBI Taxonomy" id="6500"/>
    <lineage>
        <taxon>Eukaryota</taxon>
        <taxon>Metazoa</taxon>
        <taxon>Spiralia</taxon>
        <taxon>Lophotrochozoa</taxon>
        <taxon>Mollusca</taxon>
        <taxon>Gastropoda</taxon>
        <taxon>Heterobranchia</taxon>
        <taxon>Euthyneura</taxon>
        <taxon>Tectipleura</taxon>
        <taxon>Aplysiida</taxon>
        <taxon>Aplysioidea</taxon>
        <taxon>Aplysiidae</taxon>
        <taxon>Aplysia</taxon>
    </lineage>
</organism>
<keyword evidence="3" id="KW-0698">rRNA processing</keyword>
<accession>A0ABM0ZZH6</accession>
<comment type="subcellular location">
    <subcellularLocation>
        <location evidence="1">Nucleus</location>
        <location evidence="1">Nucleolus</location>
    </subcellularLocation>
</comment>
<evidence type="ECO:0000256" key="3">
    <source>
        <dbReference type="ARBA" id="ARBA00022552"/>
    </source>
</evidence>
<evidence type="ECO:0000256" key="5">
    <source>
        <dbReference type="ARBA" id="ARBA00037300"/>
    </source>
</evidence>
<dbReference type="InterPro" id="IPR029060">
    <property type="entry name" value="PIN-like_dom_sf"/>
</dbReference>
<dbReference type="SUPFAM" id="SSF88723">
    <property type="entry name" value="PIN domain-like"/>
    <property type="match status" value="1"/>
</dbReference>
<evidence type="ECO:0000256" key="1">
    <source>
        <dbReference type="ARBA" id="ARBA00004604"/>
    </source>
</evidence>
<comment type="similarity">
    <text evidence="6">Belongs to the UTP23/FCF1 family. UTP23 subfamily.</text>
</comment>
<keyword evidence="4" id="KW-0539">Nucleus</keyword>
<dbReference type="InterPro" id="IPR057776">
    <property type="entry name" value="UTP23_sensor"/>
</dbReference>
<dbReference type="GeneID" id="101848967"/>
<keyword evidence="9" id="KW-1185">Reference proteome</keyword>
<dbReference type="PANTHER" id="PTHR12416">
    <property type="entry name" value="RRNA-PROCESSING PROTEIN UTP23 HOMOLOG"/>
    <property type="match status" value="1"/>
</dbReference>
<sequence length="245" mass="27678">MKPRYKKAKRILKLYFHTFGLKPPYRVLVCGSFAKRALTDKINIAEQLPKYLNAEVKLCTTKCAIKEMELGETLTYGPLKVLKQYDVEECPHSWFKGAPKCLIRAATAGKKKFMVATQDEELKEKLRPHHIPLLHISHNSINLENPPESSWNAAEDKTAQKLGLTERQEKAIAKMNEELGLVNDSDGKKRKKKKKGGPNPLSCMKKKKPQKNPSSGVKEGGVGKAKRKRNRKRKPAHLRESTGGE</sequence>
<evidence type="ECO:0000313" key="10">
    <source>
        <dbReference type="RefSeq" id="XP_005097948.1"/>
    </source>
</evidence>
<dbReference type="Pfam" id="PF04900">
    <property type="entry name" value="Fcf1"/>
    <property type="match status" value="1"/>
</dbReference>
<evidence type="ECO:0000256" key="2">
    <source>
        <dbReference type="ARBA" id="ARBA00022517"/>
    </source>
</evidence>
<gene>
    <name evidence="10 11" type="primary">LOC101848967</name>
</gene>
<proteinExistence type="inferred from homology"/>
<name>A0ABM0ZZH6_APLCA</name>
<evidence type="ECO:0000256" key="4">
    <source>
        <dbReference type="ARBA" id="ARBA00023242"/>
    </source>
</evidence>
<dbReference type="Proteomes" id="UP000694888">
    <property type="component" value="Unplaced"/>
</dbReference>
<comment type="function">
    <text evidence="5">Involved in rRNA-processing and ribosome biogenesis.</text>
</comment>
<feature type="compositionally biased region" description="Basic residues" evidence="7">
    <location>
        <begin position="224"/>
        <end position="236"/>
    </location>
</feature>
<dbReference type="RefSeq" id="XP_005097948.1">
    <property type="nucleotide sequence ID" value="XM_005097891.3"/>
</dbReference>
<reference evidence="10 11" key="1">
    <citation type="submission" date="2025-05" db="UniProtKB">
        <authorList>
            <consortium name="RefSeq"/>
        </authorList>
    </citation>
    <scope>IDENTIFICATION</scope>
</reference>
<dbReference type="InterPro" id="IPR006984">
    <property type="entry name" value="Fcf1/UTP23"/>
</dbReference>
<evidence type="ECO:0000259" key="8">
    <source>
        <dbReference type="Pfam" id="PF24779"/>
    </source>
</evidence>
<evidence type="ECO:0000313" key="9">
    <source>
        <dbReference type="Proteomes" id="UP000694888"/>
    </source>
</evidence>
<feature type="region of interest" description="Disordered" evidence="7">
    <location>
        <begin position="175"/>
        <end position="245"/>
    </location>
</feature>
<evidence type="ECO:0000313" key="11">
    <source>
        <dbReference type="RefSeq" id="XP_012937730.1"/>
    </source>
</evidence>